<dbReference type="Proteomes" id="UP000887579">
    <property type="component" value="Unplaced"/>
</dbReference>
<protein>
    <submittedName>
        <fullName evidence="2">Uncharacterized protein</fullName>
    </submittedName>
</protein>
<reference evidence="2" key="1">
    <citation type="submission" date="2022-11" db="UniProtKB">
        <authorList>
            <consortium name="WormBaseParasite"/>
        </authorList>
    </citation>
    <scope>IDENTIFICATION</scope>
</reference>
<evidence type="ECO:0000313" key="2">
    <source>
        <dbReference type="WBParaSite" id="ES5_v2.g24171.t1"/>
    </source>
</evidence>
<sequence length="166" mass="18857">MVQDYHKSMNGIYSDVLTVSSKLEDSILFYKIRAKFNGATVTFQHDSGAAVTVISKKVWHIIGRPRIYPSDLQIQSYNRMIPVIGQCNVIVEVEKQIQQQWAVIVPHGEDYLAETGFNVLMFDCKAIKLEIISVMNVNVIAEFDSLIKSVSKMELDIMQEDLKVDT</sequence>
<proteinExistence type="predicted"/>
<dbReference type="WBParaSite" id="ES5_v2.g24171.t1">
    <property type="protein sequence ID" value="ES5_v2.g24171.t1"/>
    <property type="gene ID" value="ES5_v2.g24171"/>
</dbReference>
<evidence type="ECO:0000313" key="1">
    <source>
        <dbReference type="Proteomes" id="UP000887579"/>
    </source>
</evidence>
<organism evidence="1 2">
    <name type="scientific">Panagrolaimus sp. ES5</name>
    <dbReference type="NCBI Taxonomy" id="591445"/>
    <lineage>
        <taxon>Eukaryota</taxon>
        <taxon>Metazoa</taxon>
        <taxon>Ecdysozoa</taxon>
        <taxon>Nematoda</taxon>
        <taxon>Chromadorea</taxon>
        <taxon>Rhabditida</taxon>
        <taxon>Tylenchina</taxon>
        <taxon>Panagrolaimomorpha</taxon>
        <taxon>Panagrolaimoidea</taxon>
        <taxon>Panagrolaimidae</taxon>
        <taxon>Panagrolaimus</taxon>
    </lineage>
</organism>
<accession>A0AC34G3V2</accession>
<name>A0AC34G3V2_9BILA</name>